<keyword evidence="2" id="KW-1185">Reference proteome</keyword>
<evidence type="ECO:0000313" key="1">
    <source>
        <dbReference type="EMBL" id="MPC51790.1"/>
    </source>
</evidence>
<sequence length="235" mass="25682">MYSSTEGVKRRNCLKNVAIRLYGLTKLSWSKCSSGVGCVALVVEILAACLGLEHPKKPQEQVWWTSLFRPCQKVEEVEEVEEVEVSSLSLFPPHLATCHSICFHTSPPTYCHEICASLSPSKTIRPCPVPPFHLHSTSPPHLTPISLTCFQTASSFPAADTSSLLSRLLHPSTLLLHPVLPRILAGPPDLPTPLSGPLPPLHTFYELHSILTRATHALSCLATPTTISPAPFHSY</sequence>
<reference evidence="1 2" key="1">
    <citation type="submission" date="2019-05" db="EMBL/GenBank/DDBJ databases">
        <title>Another draft genome of Portunus trituberculatus and its Hox gene families provides insights of decapod evolution.</title>
        <authorList>
            <person name="Jeong J.-H."/>
            <person name="Song I."/>
            <person name="Kim S."/>
            <person name="Choi T."/>
            <person name="Kim D."/>
            <person name="Ryu S."/>
            <person name="Kim W."/>
        </authorList>
    </citation>
    <scope>NUCLEOTIDE SEQUENCE [LARGE SCALE GENOMIC DNA]</scope>
    <source>
        <tissue evidence="1">Muscle</tissue>
    </source>
</reference>
<gene>
    <name evidence="1" type="ORF">E2C01_045644</name>
</gene>
<organism evidence="1 2">
    <name type="scientific">Portunus trituberculatus</name>
    <name type="common">Swimming crab</name>
    <name type="synonym">Neptunus trituberculatus</name>
    <dbReference type="NCBI Taxonomy" id="210409"/>
    <lineage>
        <taxon>Eukaryota</taxon>
        <taxon>Metazoa</taxon>
        <taxon>Ecdysozoa</taxon>
        <taxon>Arthropoda</taxon>
        <taxon>Crustacea</taxon>
        <taxon>Multicrustacea</taxon>
        <taxon>Malacostraca</taxon>
        <taxon>Eumalacostraca</taxon>
        <taxon>Eucarida</taxon>
        <taxon>Decapoda</taxon>
        <taxon>Pleocyemata</taxon>
        <taxon>Brachyura</taxon>
        <taxon>Eubrachyura</taxon>
        <taxon>Portunoidea</taxon>
        <taxon>Portunidae</taxon>
        <taxon>Portuninae</taxon>
        <taxon>Portunus</taxon>
    </lineage>
</organism>
<dbReference type="AlphaFoldDB" id="A0A5B7FVN8"/>
<comment type="caution">
    <text evidence="1">The sequence shown here is derived from an EMBL/GenBank/DDBJ whole genome shotgun (WGS) entry which is preliminary data.</text>
</comment>
<protein>
    <submittedName>
        <fullName evidence="1">Uncharacterized protein</fullName>
    </submittedName>
</protein>
<evidence type="ECO:0000313" key="2">
    <source>
        <dbReference type="Proteomes" id="UP000324222"/>
    </source>
</evidence>
<dbReference type="Proteomes" id="UP000324222">
    <property type="component" value="Unassembled WGS sequence"/>
</dbReference>
<dbReference type="EMBL" id="VSRR010010413">
    <property type="protein sequence ID" value="MPC51790.1"/>
    <property type="molecule type" value="Genomic_DNA"/>
</dbReference>
<proteinExistence type="predicted"/>
<name>A0A5B7FVN8_PORTR</name>
<accession>A0A5B7FVN8</accession>